<evidence type="ECO:0000256" key="4">
    <source>
        <dbReference type="ARBA" id="ARBA00022801"/>
    </source>
</evidence>
<dbReference type="GO" id="GO:0051603">
    <property type="term" value="P:proteolysis involved in protein catabolic process"/>
    <property type="evidence" value="ECO:0007669"/>
    <property type="project" value="TreeGrafter"/>
</dbReference>
<evidence type="ECO:0000259" key="7">
    <source>
        <dbReference type="Pfam" id="PF01435"/>
    </source>
</evidence>
<protein>
    <submittedName>
        <fullName evidence="8">M48 family metalloprotease</fullName>
    </submittedName>
</protein>
<keyword evidence="4" id="KW-0378">Hydrolase</keyword>
<dbReference type="GO" id="GO:0046872">
    <property type="term" value="F:metal ion binding"/>
    <property type="evidence" value="ECO:0007669"/>
    <property type="project" value="UniProtKB-KW"/>
</dbReference>
<reference evidence="8 9" key="1">
    <citation type="journal article" date="2020" name="Biotechnol. Biofuels">
        <title>New insights from the biogas microbiome by comprehensive genome-resolved metagenomics of nearly 1600 species originating from multiple anaerobic digesters.</title>
        <authorList>
            <person name="Campanaro S."/>
            <person name="Treu L."/>
            <person name="Rodriguez-R L.M."/>
            <person name="Kovalovszki A."/>
            <person name="Ziels R.M."/>
            <person name="Maus I."/>
            <person name="Zhu X."/>
            <person name="Kougias P.G."/>
            <person name="Basile A."/>
            <person name="Luo G."/>
            <person name="Schluter A."/>
            <person name="Konstantinidis K.T."/>
            <person name="Angelidaki I."/>
        </authorList>
    </citation>
    <scope>NUCLEOTIDE SEQUENCE [LARGE SCALE GENOMIC DNA]</scope>
    <source>
        <strain evidence="8">AS27yjCOA_65</strain>
    </source>
</reference>
<comment type="cofactor">
    <cofactor evidence="1">
        <name>Zn(2+)</name>
        <dbReference type="ChEBI" id="CHEBI:29105"/>
    </cofactor>
</comment>
<feature type="non-terminal residue" evidence="8">
    <location>
        <position position="608"/>
    </location>
</feature>
<evidence type="ECO:0000256" key="3">
    <source>
        <dbReference type="ARBA" id="ARBA00022723"/>
    </source>
</evidence>
<dbReference type="Proteomes" id="UP000524246">
    <property type="component" value="Unassembled WGS sequence"/>
</dbReference>
<dbReference type="Pfam" id="PF01435">
    <property type="entry name" value="Peptidase_M48"/>
    <property type="match status" value="1"/>
</dbReference>
<evidence type="ECO:0000313" key="9">
    <source>
        <dbReference type="Proteomes" id="UP000524246"/>
    </source>
</evidence>
<dbReference type="InterPro" id="IPR051156">
    <property type="entry name" value="Mito/Outer_Membr_Metalloprot"/>
</dbReference>
<dbReference type="EMBL" id="JAAZON010000168">
    <property type="protein sequence ID" value="NMC62327.1"/>
    <property type="molecule type" value="Genomic_DNA"/>
</dbReference>
<dbReference type="GO" id="GO:0004222">
    <property type="term" value="F:metalloendopeptidase activity"/>
    <property type="evidence" value="ECO:0007669"/>
    <property type="project" value="InterPro"/>
</dbReference>
<evidence type="ECO:0000313" key="8">
    <source>
        <dbReference type="EMBL" id="NMC62327.1"/>
    </source>
</evidence>
<keyword evidence="2 8" id="KW-0645">Protease</keyword>
<dbReference type="PANTHER" id="PTHR22726">
    <property type="entry name" value="METALLOENDOPEPTIDASE OMA1"/>
    <property type="match status" value="1"/>
</dbReference>
<name>A0A7X9FQ99_9DELT</name>
<dbReference type="CDD" id="cd07324">
    <property type="entry name" value="M48C_Oma1-like"/>
    <property type="match status" value="1"/>
</dbReference>
<evidence type="ECO:0000256" key="1">
    <source>
        <dbReference type="ARBA" id="ARBA00001947"/>
    </source>
</evidence>
<evidence type="ECO:0000256" key="2">
    <source>
        <dbReference type="ARBA" id="ARBA00022670"/>
    </source>
</evidence>
<comment type="caution">
    <text evidence="8">The sequence shown here is derived from an EMBL/GenBank/DDBJ whole genome shotgun (WGS) entry which is preliminary data.</text>
</comment>
<dbReference type="Gene3D" id="3.30.2010.10">
    <property type="entry name" value="Metalloproteases ('zincins'), catalytic domain"/>
    <property type="match status" value="1"/>
</dbReference>
<dbReference type="InterPro" id="IPR001915">
    <property type="entry name" value="Peptidase_M48"/>
</dbReference>
<sequence length="608" mass="67913">MYSRISEKSDINASLSRGIMPGGLSCTTAEPVKGSLKRSSELCVRQLLRKFGRLSLDDPLQTYVEGVARRVIPTLNGDKSSSVSSRVIILDDSATRFACSLPDGSILIAKGMLSLLRSEDEIAALIAHEWVHVTRGHAKRVIDKYEVIGNRIARGEFSSLSLLEAFGAERADELEADILASCELLARSGYNPRGVSELTQRLIDDGEGLSFSSSHGVMIDRRDIGVYLLAKLNQRGSNKPFIPIPENIRDRAASTSTSQVVGRDEDAVLYESLIEELKYFNQILENGQRLGADDWLSLSLCLQESSAQIIEFRKTPRRNVNSKALSELEFLFPKVVCGVYTRLFKVKTNVDEGTKLFSFAIFLQDACCIPLFANDEISLLRIPAGDGTLLGNELKEAVLNLRYEDKLALQSMSYAYAKENLFKLPLFSSGLVDNIQSPNLLINWLDKRASLFESLEDDSMSEVVLLENVGLLFPSYEAALLEVGMPPDRAYILSVDNAQRLLNERLRGTFAIEDETVSKFPFLSFLKDQTRDKLKEILLILPSEEGKRGQAFLSYLTERGEQVIRDLRKICETTPEGENEAILSQFFGLLNDHVENDTRSEQIWKQGI</sequence>
<organism evidence="8 9">
    <name type="scientific">SAR324 cluster bacterium</name>
    <dbReference type="NCBI Taxonomy" id="2024889"/>
    <lineage>
        <taxon>Bacteria</taxon>
        <taxon>Deltaproteobacteria</taxon>
        <taxon>SAR324 cluster</taxon>
    </lineage>
</organism>
<dbReference type="PANTHER" id="PTHR22726:SF1">
    <property type="entry name" value="METALLOENDOPEPTIDASE OMA1, MITOCHONDRIAL"/>
    <property type="match status" value="1"/>
</dbReference>
<accession>A0A7X9FQ99</accession>
<feature type="domain" description="Peptidase M48" evidence="7">
    <location>
        <begin position="88"/>
        <end position="215"/>
    </location>
</feature>
<evidence type="ECO:0000256" key="5">
    <source>
        <dbReference type="ARBA" id="ARBA00022833"/>
    </source>
</evidence>
<proteinExistence type="predicted"/>
<keyword evidence="3" id="KW-0479">Metal-binding</keyword>
<dbReference type="GO" id="GO:0016020">
    <property type="term" value="C:membrane"/>
    <property type="evidence" value="ECO:0007669"/>
    <property type="project" value="TreeGrafter"/>
</dbReference>
<dbReference type="AlphaFoldDB" id="A0A7X9FQ99"/>
<keyword evidence="6 8" id="KW-0482">Metalloprotease</keyword>
<evidence type="ECO:0000256" key="6">
    <source>
        <dbReference type="ARBA" id="ARBA00023049"/>
    </source>
</evidence>
<gene>
    <name evidence="8" type="ORF">GYA55_04095</name>
</gene>
<keyword evidence="5" id="KW-0862">Zinc</keyword>